<evidence type="ECO:0000313" key="2">
    <source>
        <dbReference type="EMBL" id="APE42826.1"/>
    </source>
</evidence>
<dbReference type="SUPFAM" id="SSF56954">
    <property type="entry name" value="Outer membrane efflux proteins (OEP)"/>
    <property type="match status" value="1"/>
</dbReference>
<dbReference type="RefSeq" id="WP_071970828.1">
    <property type="nucleotide sequence ID" value="NZ_CP018076.1"/>
</dbReference>
<organism evidence="2 3">
    <name type="scientific">Sulfitobacter alexandrii</name>
    <dbReference type="NCBI Taxonomy" id="1917485"/>
    <lineage>
        <taxon>Bacteria</taxon>
        <taxon>Pseudomonadati</taxon>
        <taxon>Pseudomonadota</taxon>
        <taxon>Alphaproteobacteria</taxon>
        <taxon>Rhodobacterales</taxon>
        <taxon>Roseobacteraceae</taxon>
        <taxon>Sulfitobacter</taxon>
    </lineage>
</organism>
<dbReference type="Gene3D" id="1.20.1600.10">
    <property type="entry name" value="Outer membrane efflux proteins (OEP)"/>
    <property type="match status" value="1"/>
</dbReference>
<sequence length="440" mass="46364">MAFGIRGAFGVCAVAVTLSGCLSDIGDGWPATGLVTRGRSADPLAPALGGPADLANEQSHIIAGLAGRRTLLPPGSSFDEVAKAVLAANARTAEAELRAARLRSVAASKNWLPRIGPDISLGSLGSLVANLVVDQVLFDNGRRKGEREFAVADVEVAAVNLAADTNTRVHTGLTLYLAAAEAREKAALSDAALSDMGQFEYIMNERVRGGVSDMSDLTILRQKLAEIRAARTANAELAATSVAELNAMSVRPLGDLRGLPDIEVDATAARPLAVVLAEAEKTRAIARAKVELAGLLPGLSAGGTVGDSTNVGLRVTSDSLIGFGTSDSLQAIEAAREAAERRVAQTSEDTNRTLKKLESRIAAKTRQAEEAARLTAQARANLDLFQQQYDAGQRQVMDVVGVYETFSRQQQAQVTLKYDALRLRIEMANILGLLADGDRI</sequence>
<dbReference type="KEGG" id="suam:BOO69_04860"/>
<protein>
    <submittedName>
        <fullName evidence="2">Transporter</fullName>
    </submittedName>
</protein>
<evidence type="ECO:0000256" key="1">
    <source>
        <dbReference type="SAM" id="Coils"/>
    </source>
</evidence>
<proteinExistence type="predicted"/>
<evidence type="ECO:0000313" key="3">
    <source>
        <dbReference type="Proteomes" id="UP000181897"/>
    </source>
</evidence>
<name>A0A1J0WET6_9RHOB</name>
<dbReference type="Proteomes" id="UP000181897">
    <property type="component" value="Chromosome"/>
</dbReference>
<keyword evidence="1" id="KW-0175">Coiled coil</keyword>
<dbReference type="GO" id="GO:0015562">
    <property type="term" value="F:efflux transmembrane transporter activity"/>
    <property type="evidence" value="ECO:0007669"/>
    <property type="project" value="InterPro"/>
</dbReference>
<accession>A0A1J0WET6</accession>
<reference evidence="2 3" key="1">
    <citation type="submission" date="2016-11" db="EMBL/GenBank/DDBJ databases">
        <title>Complete genome sequence of Sulfitobacter sp. AM1-D1, a toxic bacteria associated with marine dinoflagellate Alexandrium minutum in East China Sea.</title>
        <authorList>
            <person name="Yang Q."/>
            <person name="Zhang X."/>
            <person name="Tian X."/>
        </authorList>
    </citation>
    <scope>NUCLEOTIDE SEQUENCE [LARGE SCALE GENOMIC DNA]</scope>
    <source>
        <strain evidence="2 3">AM1-D1</strain>
    </source>
</reference>
<dbReference type="OrthoDB" id="7790365at2"/>
<feature type="coiled-coil region" evidence="1">
    <location>
        <begin position="329"/>
        <end position="374"/>
    </location>
</feature>
<dbReference type="STRING" id="1917485.BOO69_04860"/>
<dbReference type="AlphaFoldDB" id="A0A1J0WET6"/>
<gene>
    <name evidence="2" type="ORF">BOO69_04860</name>
</gene>
<dbReference type="EMBL" id="CP018076">
    <property type="protein sequence ID" value="APE42826.1"/>
    <property type="molecule type" value="Genomic_DNA"/>
</dbReference>
<keyword evidence="3" id="KW-1185">Reference proteome</keyword>
<dbReference type="PROSITE" id="PS51257">
    <property type="entry name" value="PROKAR_LIPOPROTEIN"/>
    <property type="match status" value="1"/>
</dbReference>